<organism evidence="1 2">
    <name type="scientific">Lecanicillium saksenae</name>
    <dbReference type="NCBI Taxonomy" id="468837"/>
    <lineage>
        <taxon>Eukaryota</taxon>
        <taxon>Fungi</taxon>
        <taxon>Dikarya</taxon>
        <taxon>Ascomycota</taxon>
        <taxon>Pezizomycotina</taxon>
        <taxon>Sordariomycetes</taxon>
        <taxon>Hypocreomycetidae</taxon>
        <taxon>Hypocreales</taxon>
        <taxon>Cordycipitaceae</taxon>
        <taxon>Lecanicillium</taxon>
    </lineage>
</organism>
<reference evidence="1" key="1">
    <citation type="submission" date="2022-07" db="EMBL/GenBank/DDBJ databases">
        <title>Genome Sequence of Lecanicillium saksenae.</title>
        <authorList>
            <person name="Buettner E."/>
        </authorList>
    </citation>
    <scope>NUCLEOTIDE SEQUENCE</scope>
    <source>
        <strain evidence="1">VT-O1</strain>
    </source>
</reference>
<sequence>MALLQRIAAQSTLRFAPAVSMTLARNASTMAPKLNDPSLLKQNVHYINGQFVPSISGKTFKVTDPSTGELVGTGAEADVDDTKSAIEAAAEAFKTFRKQTGRERAKLLRKWFDLMNENADDIAKLITWENGKPIADAKGEAAYAANFFEWFSEEAPRTYGDTIPSSLAANREHISGGHIGTQGRCLSRQHGFTRHYAMCRYNMDILRCPNDPQMLITQMTFFSCVSSPVDPAWRCNLNYGACYYGYDKAMRGITWCEDDDCGVAQALGQHQSIMELEWKYGL</sequence>
<gene>
    <name evidence="1" type="ORF">NLG97_g5671</name>
</gene>
<keyword evidence="2" id="KW-1185">Reference proteome</keyword>
<protein>
    <submittedName>
        <fullName evidence="1">Uncharacterized protein</fullName>
    </submittedName>
</protein>
<accession>A0ACC1QTN9</accession>
<dbReference type="Proteomes" id="UP001148737">
    <property type="component" value="Unassembled WGS sequence"/>
</dbReference>
<proteinExistence type="predicted"/>
<evidence type="ECO:0000313" key="1">
    <source>
        <dbReference type="EMBL" id="KAJ3491014.1"/>
    </source>
</evidence>
<name>A0ACC1QTN9_9HYPO</name>
<evidence type="ECO:0000313" key="2">
    <source>
        <dbReference type="Proteomes" id="UP001148737"/>
    </source>
</evidence>
<dbReference type="EMBL" id="JANAKD010000663">
    <property type="protein sequence ID" value="KAJ3491014.1"/>
    <property type="molecule type" value="Genomic_DNA"/>
</dbReference>
<comment type="caution">
    <text evidence="1">The sequence shown here is derived from an EMBL/GenBank/DDBJ whole genome shotgun (WGS) entry which is preliminary data.</text>
</comment>